<feature type="transmembrane region" description="Helical" evidence="10">
    <location>
        <begin position="271"/>
        <end position="290"/>
    </location>
</feature>
<evidence type="ECO:0000256" key="7">
    <source>
        <dbReference type="ARBA" id="ARBA00022989"/>
    </source>
</evidence>
<evidence type="ECO:0000256" key="4">
    <source>
        <dbReference type="ARBA" id="ARBA00022475"/>
    </source>
</evidence>
<evidence type="ECO:0000313" key="12">
    <source>
        <dbReference type="EMBL" id="SDO04583.1"/>
    </source>
</evidence>
<dbReference type="InterPro" id="IPR004840">
    <property type="entry name" value="Amino_acid_permease_CS"/>
</dbReference>
<sequence length="528" mass="55387">MADETLRGTPGPARPPSPPHDSGEGGAGGEGGEGYARGLGPRQVQMIAIGGAIGTGLFLGAGRAIHQAGPSLVLMYAVAGAVIFAIMRALGELLAYRPVSGSFADYAREFLGPFTGYATGWTYWLMWVVTGMAEVTAAATYLAYWWPQVPQWAAAAGFLVLLLAVNTVSVRIFGEVEFWLSMVKVTAIIGMILVGLAVLLLGVSAAGDTASVTHLWRQGGVFPHGLGRSLLTLQIVMFAYLAVELVGVTAGEARDPRRTLPKAINTLPWRIVLFYVGALTVILCVVPWTVFRPGVSPFVAAFARIGIPFGAGVVNFVVLSAALSSCNSGMYSTGRMLRDLAANGQGPRAFTRLGKRRTPTRGTLASVAVIGIGVWVNYVDPAGAFTYITAFATVAAVWTWGVILAAHIRYRAAVRAGAAAPSWFTAPGGAAASWVALAFLAMVLVLIGIDHDARVSLYGVPLWAVLLVLGHRVLRRRDPAAFARRPHLAPAPAHGRAGGGDGSGGSDHRDGSDDRDDRPDPLSGTPAL</sequence>
<feature type="transmembrane region" description="Helical" evidence="10">
    <location>
        <begin position="185"/>
        <end position="206"/>
    </location>
</feature>
<dbReference type="GO" id="GO:0005886">
    <property type="term" value="C:plasma membrane"/>
    <property type="evidence" value="ECO:0007669"/>
    <property type="project" value="UniProtKB-SubCell"/>
</dbReference>
<evidence type="ECO:0000256" key="2">
    <source>
        <dbReference type="ARBA" id="ARBA00008583"/>
    </source>
</evidence>
<evidence type="ECO:0000256" key="8">
    <source>
        <dbReference type="ARBA" id="ARBA00023136"/>
    </source>
</evidence>
<comment type="similarity">
    <text evidence="2">Belongs to the amino acid-polyamine-organocation (APC) superfamily. Amino acid transporter (AAT) (TC 2.A.3.1) family.</text>
</comment>
<keyword evidence="3" id="KW-0813">Transport</keyword>
<keyword evidence="4" id="KW-1003">Cell membrane</keyword>
<dbReference type="GO" id="GO:0055085">
    <property type="term" value="P:transmembrane transport"/>
    <property type="evidence" value="ECO:0007669"/>
    <property type="project" value="InterPro"/>
</dbReference>
<feature type="compositionally biased region" description="Gly residues" evidence="9">
    <location>
        <begin position="496"/>
        <end position="505"/>
    </location>
</feature>
<dbReference type="PROSITE" id="PS00218">
    <property type="entry name" value="AMINO_ACID_PERMEASE_1"/>
    <property type="match status" value="1"/>
</dbReference>
<dbReference type="Pfam" id="PF00324">
    <property type="entry name" value="AA_permease"/>
    <property type="match status" value="1"/>
</dbReference>
<feature type="compositionally biased region" description="Basic and acidic residues" evidence="9">
    <location>
        <begin position="506"/>
        <end position="520"/>
    </location>
</feature>
<keyword evidence="7 10" id="KW-1133">Transmembrane helix</keyword>
<evidence type="ECO:0000256" key="9">
    <source>
        <dbReference type="SAM" id="MobiDB-lite"/>
    </source>
</evidence>
<evidence type="ECO:0000256" key="3">
    <source>
        <dbReference type="ARBA" id="ARBA00022448"/>
    </source>
</evidence>
<dbReference type="PANTHER" id="PTHR43495:SF2">
    <property type="entry name" value="D-SERINE_D-ALANINE_GLYCINE TRANSPORTER"/>
    <property type="match status" value="1"/>
</dbReference>
<feature type="transmembrane region" description="Helical" evidence="10">
    <location>
        <begin position="302"/>
        <end position="326"/>
    </location>
</feature>
<feature type="transmembrane region" description="Helical" evidence="10">
    <location>
        <begin position="455"/>
        <end position="474"/>
    </location>
</feature>
<proteinExistence type="inferred from homology"/>
<organism evidence="12 13">
    <name type="scientific">Actinacidiphila guanduensis</name>
    <dbReference type="NCBI Taxonomy" id="310781"/>
    <lineage>
        <taxon>Bacteria</taxon>
        <taxon>Bacillati</taxon>
        <taxon>Actinomycetota</taxon>
        <taxon>Actinomycetes</taxon>
        <taxon>Kitasatosporales</taxon>
        <taxon>Streptomycetaceae</taxon>
        <taxon>Actinacidiphila</taxon>
    </lineage>
</organism>
<feature type="region of interest" description="Disordered" evidence="9">
    <location>
        <begin position="485"/>
        <end position="528"/>
    </location>
</feature>
<feature type="transmembrane region" description="Helical" evidence="10">
    <location>
        <begin position="152"/>
        <end position="173"/>
    </location>
</feature>
<feature type="transmembrane region" description="Helical" evidence="10">
    <location>
        <begin position="429"/>
        <end position="449"/>
    </location>
</feature>
<protein>
    <submittedName>
        <fullName evidence="12">D-serine/D-alanine/glycine:proton symporter, AAT family</fullName>
    </submittedName>
</protein>
<dbReference type="GO" id="GO:0006865">
    <property type="term" value="P:amino acid transport"/>
    <property type="evidence" value="ECO:0007669"/>
    <property type="project" value="UniProtKB-KW"/>
</dbReference>
<feature type="region of interest" description="Disordered" evidence="9">
    <location>
        <begin position="1"/>
        <end position="34"/>
    </location>
</feature>
<dbReference type="RefSeq" id="WP_093785286.1">
    <property type="nucleotide sequence ID" value="NZ_FNIE01000007.1"/>
</dbReference>
<evidence type="ECO:0000256" key="6">
    <source>
        <dbReference type="ARBA" id="ARBA00022970"/>
    </source>
</evidence>
<dbReference type="STRING" id="310781.SAMN05216259_10769"/>
<reference evidence="12 13" key="1">
    <citation type="submission" date="2016-10" db="EMBL/GenBank/DDBJ databases">
        <authorList>
            <person name="de Groot N.N."/>
        </authorList>
    </citation>
    <scope>NUCLEOTIDE SEQUENCE [LARGE SCALE GENOMIC DNA]</scope>
    <source>
        <strain evidence="12 13">CGMCC 4.2022</strain>
    </source>
</reference>
<evidence type="ECO:0000256" key="10">
    <source>
        <dbReference type="SAM" id="Phobius"/>
    </source>
</evidence>
<dbReference type="InterPro" id="IPR004841">
    <property type="entry name" value="AA-permease/SLC12A_dom"/>
</dbReference>
<dbReference type="FunFam" id="1.20.1740.10:FF:000001">
    <property type="entry name" value="Amino acid permease"/>
    <property type="match status" value="1"/>
</dbReference>
<dbReference type="EMBL" id="FNIE01000007">
    <property type="protein sequence ID" value="SDO04583.1"/>
    <property type="molecule type" value="Genomic_DNA"/>
</dbReference>
<evidence type="ECO:0000313" key="13">
    <source>
        <dbReference type="Proteomes" id="UP000199341"/>
    </source>
</evidence>
<evidence type="ECO:0000256" key="5">
    <source>
        <dbReference type="ARBA" id="ARBA00022692"/>
    </source>
</evidence>
<evidence type="ECO:0000256" key="1">
    <source>
        <dbReference type="ARBA" id="ARBA00004651"/>
    </source>
</evidence>
<dbReference type="Proteomes" id="UP000199341">
    <property type="component" value="Unassembled WGS sequence"/>
</dbReference>
<dbReference type="Gene3D" id="1.20.1740.10">
    <property type="entry name" value="Amino acid/polyamine transporter I"/>
    <property type="match status" value="1"/>
</dbReference>
<evidence type="ECO:0000259" key="11">
    <source>
        <dbReference type="Pfam" id="PF00324"/>
    </source>
</evidence>
<feature type="compositionally biased region" description="Gly residues" evidence="9">
    <location>
        <begin position="24"/>
        <end position="34"/>
    </location>
</feature>
<keyword evidence="5 10" id="KW-0812">Transmembrane</keyword>
<accession>A0A1H0GCK0</accession>
<keyword evidence="8 10" id="KW-0472">Membrane</keyword>
<feature type="transmembrane region" description="Helical" evidence="10">
    <location>
        <begin position="384"/>
        <end position="408"/>
    </location>
</feature>
<comment type="subcellular location">
    <subcellularLocation>
        <location evidence="1">Cell membrane</location>
        <topology evidence="1">Multi-pass membrane protein</topology>
    </subcellularLocation>
</comment>
<gene>
    <name evidence="12" type="ORF">SAMN05216259_10769</name>
</gene>
<feature type="transmembrane region" description="Helical" evidence="10">
    <location>
        <begin position="46"/>
        <end position="65"/>
    </location>
</feature>
<feature type="compositionally biased region" description="Low complexity" evidence="9">
    <location>
        <begin position="485"/>
        <end position="495"/>
    </location>
</feature>
<feature type="transmembrane region" description="Helical" evidence="10">
    <location>
        <begin position="226"/>
        <end position="250"/>
    </location>
</feature>
<dbReference type="OrthoDB" id="5297508at2"/>
<keyword evidence="6" id="KW-0029">Amino-acid transport</keyword>
<feature type="transmembrane region" description="Helical" evidence="10">
    <location>
        <begin position="71"/>
        <end position="90"/>
    </location>
</feature>
<name>A0A1H0GCK0_9ACTN</name>
<keyword evidence="13" id="KW-1185">Reference proteome</keyword>
<feature type="transmembrane region" description="Helical" evidence="10">
    <location>
        <begin position="362"/>
        <end position="378"/>
    </location>
</feature>
<dbReference type="PANTHER" id="PTHR43495">
    <property type="entry name" value="GABA PERMEASE"/>
    <property type="match status" value="1"/>
</dbReference>
<dbReference type="AlphaFoldDB" id="A0A1H0GCK0"/>
<feature type="domain" description="Amino acid permease/ SLC12A" evidence="11">
    <location>
        <begin position="44"/>
        <end position="478"/>
    </location>
</feature>